<dbReference type="PANTHER" id="PTHR43784">
    <property type="entry name" value="GDSL-LIKE LIPASE/ACYLHYDROLASE, PUTATIVE (AFU_ORTHOLOGUE AFUA_2G00820)-RELATED"/>
    <property type="match status" value="1"/>
</dbReference>
<organism evidence="2 3">
    <name type="scientific">Caballeronia glebae</name>
    <dbReference type="NCBI Taxonomy" id="1777143"/>
    <lineage>
        <taxon>Bacteria</taxon>
        <taxon>Pseudomonadati</taxon>
        <taxon>Pseudomonadota</taxon>
        <taxon>Betaproteobacteria</taxon>
        <taxon>Burkholderiales</taxon>
        <taxon>Burkholderiaceae</taxon>
        <taxon>Caballeronia</taxon>
    </lineage>
</organism>
<dbReference type="Pfam" id="PF13472">
    <property type="entry name" value="Lipase_GDSL_2"/>
    <property type="match status" value="1"/>
</dbReference>
<evidence type="ECO:0000313" key="2">
    <source>
        <dbReference type="EMBL" id="SAK58507.1"/>
    </source>
</evidence>
<dbReference type="STRING" id="1777143.AWB82_02534"/>
<comment type="caution">
    <text evidence="2">The sequence shown here is derived from an EMBL/GenBank/DDBJ whole genome shotgun (WGS) entry which is preliminary data.</text>
</comment>
<dbReference type="EMBL" id="FCOJ02000014">
    <property type="protein sequence ID" value="SAK58507.1"/>
    <property type="molecule type" value="Genomic_DNA"/>
</dbReference>
<dbReference type="InterPro" id="IPR036426">
    <property type="entry name" value="Bulb-type_lectin_dom_sf"/>
</dbReference>
<dbReference type="Gene3D" id="2.90.10.10">
    <property type="entry name" value="Bulb-type lectin domain"/>
    <property type="match status" value="1"/>
</dbReference>
<dbReference type="InterPro" id="IPR001480">
    <property type="entry name" value="Bulb-type_lectin_dom"/>
</dbReference>
<dbReference type="AlphaFoldDB" id="A0A158ANB3"/>
<reference evidence="2" key="1">
    <citation type="submission" date="2016-01" db="EMBL/GenBank/DDBJ databases">
        <authorList>
            <person name="Peeters C."/>
        </authorList>
    </citation>
    <scope>NUCLEOTIDE SEQUENCE [LARGE SCALE GENOMIC DNA]</scope>
    <source>
        <strain evidence="2">LMG 29325</strain>
    </source>
</reference>
<proteinExistence type="predicted"/>
<sequence>MGARAFGAPLPIDHGGGVKRGLHTFIGLVLVVILSWPDTSHYFAQGVITSARWTGTWAAAPDVTADPGFNNQTIRHVVHTSIGGTAARLTFSNLFGTKPITLGDVHIARRASGARTVAGTDKAATFNGQPYVTIPVGGTVQTDAIPFQVPALTDIVVSFHIPSQTPPGSTGHIEGLQDNWIAPGDVSADPAFTGGVVNAAGEQSYYFLTNVDVMNAAATGAVVTFGASITDGVASTPNTNRRWPNRLAERLIRSGMTVGVLNQGISGNDFFTNGSGQAGLTRFARDVLGQPNVKWVIVSDDAVNNLISGNPPSAQQLIGAYQQLVQQTAAAKVGLICSTLTPFQGLDEWTPEIENTRQTVNAYLRSKASGCDAVLDQAAALGNPVGTDDSTAFVRAYNSGDDLHPDDTGMQAIANAVDLGWFAALPPINAPTACGRIAMGEGLAEGQSVAACGGNVQLSLRSDGYLVAVMNGATIWSSHVSGTPGVEVRMQEDGNLAMYDNNGAMVWQTHTSGNPGAFADILSNGYLVIFSARGTALWSSQG</sequence>
<dbReference type="GO" id="GO:0016788">
    <property type="term" value="F:hydrolase activity, acting on ester bonds"/>
    <property type="evidence" value="ECO:0007669"/>
    <property type="project" value="UniProtKB-ARBA"/>
</dbReference>
<dbReference type="PANTHER" id="PTHR43784:SF2">
    <property type="entry name" value="GDSL-LIKE LIPASE_ACYLHYDROLASE, PUTATIVE (AFU_ORTHOLOGUE AFUA_2G00820)-RELATED"/>
    <property type="match status" value="1"/>
</dbReference>
<feature type="domain" description="Bulb-type lectin" evidence="1">
    <location>
        <begin position="434"/>
        <end position="542"/>
    </location>
</feature>
<evidence type="ECO:0000259" key="1">
    <source>
        <dbReference type="PROSITE" id="PS50927"/>
    </source>
</evidence>
<dbReference type="SUPFAM" id="SSF51110">
    <property type="entry name" value="alpha-D-mannose-specific plant lectins"/>
    <property type="match status" value="1"/>
</dbReference>
<name>A0A158ANB3_9BURK</name>
<keyword evidence="3" id="KW-1185">Reference proteome</keyword>
<evidence type="ECO:0000313" key="3">
    <source>
        <dbReference type="Proteomes" id="UP000054596"/>
    </source>
</evidence>
<dbReference type="InterPro" id="IPR053140">
    <property type="entry name" value="GDSL_Rv0518-like"/>
</dbReference>
<dbReference type="SUPFAM" id="SSF52266">
    <property type="entry name" value="SGNH hydrolase"/>
    <property type="match status" value="1"/>
</dbReference>
<dbReference type="InterPro" id="IPR013830">
    <property type="entry name" value="SGNH_hydro"/>
</dbReference>
<dbReference type="Proteomes" id="UP000054596">
    <property type="component" value="Unassembled WGS sequence"/>
</dbReference>
<dbReference type="Gene3D" id="3.40.50.1110">
    <property type="entry name" value="SGNH hydrolase"/>
    <property type="match status" value="1"/>
</dbReference>
<accession>A0A158ANB3</accession>
<protein>
    <submittedName>
        <fullName evidence="2">Lipase/acylhydrolase</fullName>
    </submittedName>
</protein>
<dbReference type="PROSITE" id="PS50927">
    <property type="entry name" value="BULB_LECTIN"/>
    <property type="match status" value="1"/>
</dbReference>
<gene>
    <name evidence="2" type="ORF">AWB82_02534</name>
</gene>
<dbReference type="InterPro" id="IPR036514">
    <property type="entry name" value="SGNH_hydro_sf"/>
</dbReference>
<dbReference type="SMART" id="SM00108">
    <property type="entry name" value="B_lectin"/>
    <property type="match status" value="1"/>
</dbReference>